<dbReference type="AlphaFoldDB" id="X1C1C2"/>
<sequence>MYESLALALEGAGRPRVEVERALLSAADFASTPIDLLSLASYLARLGSKKQSLSICKQVAILEPECKEAYALAFKLAADLNDPDSLRWTCAGVLGHEWPLTQKDIAIRAARLAKSTIERLESEGKKDSADYFRRVIDNSLIRDIDLQLTWNGNADIDLLVEEPPGTVCSLASPRSTSGGILLGDNQAGISSEYDGFRRERYVAAEAFPGTYKALVRRITGEVTAGVVTAELTLYKGTPFEETMKKQLPVVADEMLFTIELPSGRRRQRLDEAQ</sequence>
<accession>X1C1C2</accession>
<protein>
    <submittedName>
        <fullName evidence="1">Uncharacterized protein</fullName>
    </submittedName>
</protein>
<proteinExistence type="predicted"/>
<evidence type="ECO:0000313" key="1">
    <source>
        <dbReference type="EMBL" id="GAG87142.1"/>
    </source>
</evidence>
<organism evidence="1">
    <name type="scientific">marine sediment metagenome</name>
    <dbReference type="NCBI Taxonomy" id="412755"/>
    <lineage>
        <taxon>unclassified sequences</taxon>
        <taxon>metagenomes</taxon>
        <taxon>ecological metagenomes</taxon>
    </lineage>
</organism>
<comment type="caution">
    <text evidence="1">The sequence shown here is derived from an EMBL/GenBank/DDBJ whole genome shotgun (WGS) entry which is preliminary data.</text>
</comment>
<feature type="non-terminal residue" evidence="1">
    <location>
        <position position="273"/>
    </location>
</feature>
<name>X1C1C2_9ZZZZ</name>
<dbReference type="EMBL" id="BART01015644">
    <property type="protein sequence ID" value="GAG87142.1"/>
    <property type="molecule type" value="Genomic_DNA"/>
</dbReference>
<reference evidence="1" key="1">
    <citation type="journal article" date="2014" name="Front. Microbiol.">
        <title>High frequency of phylogenetically diverse reductive dehalogenase-homologous genes in deep subseafloor sedimentary metagenomes.</title>
        <authorList>
            <person name="Kawai M."/>
            <person name="Futagami T."/>
            <person name="Toyoda A."/>
            <person name="Takaki Y."/>
            <person name="Nishi S."/>
            <person name="Hori S."/>
            <person name="Arai W."/>
            <person name="Tsubouchi T."/>
            <person name="Morono Y."/>
            <person name="Uchiyama I."/>
            <person name="Ito T."/>
            <person name="Fujiyama A."/>
            <person name="Inagaki F."/>
            <person name="Takami H."/>
        </authorList>
    </citation>
    <scope>NUCLEOTIDE SEQUENCE</scope>
    <source>
        <strain evidence="1">Expedition CK06-06</strain>
    </source>
</reference>
<gene>
    <name evidence="1" type="ORF">S01H4_30324</name>
</gene>